<evidence type="ECO:0000313" key="2">
    <source>
        <dbReference type="EMBL" id="CUA95450.1"/>
    </source>
</evidence>
<proteinExistence type="predicted"/>
<keyword evidence="1" id="KW-1133">Transmembrane helix</keyword>
<accession>A0A0K6HX29</accession>
<protein>
    <submittedName>
        <fullName evidence="2">Uncharacterized protein</fullName>
    </submittedName>
</protein>
<dbReference type="AlphaFoldDB" id="A0A0K6HX29"/>
<keyword evidence="3" id="KW-1185">Reference proteome</keyword>
<keyword evidence="1" id="KW-0472">Membrane</keyword>
<feature type="transmembrane region" description="Helical" evidence="1">
    <location>
        <begin position="6"/>
        <end position="33"/>
    </location>
</feature>
<keyword evidence="1" id="KW-0812">Transmembrane</keyword>
<sequence length="76" mass="8160">MDISVAGLIGAAIGLYIGWLDYGILNGLLSAVVEKNKRKGGGWAVRFEPVLRKLVFILPVTLFPVIGYLAAFQLVG</sequence>
<dbReference type="RefSeq" id="WP_055455329.1">
    <property type="nucleotide sequence ID" value="NZ_CYHE01000004.1"/>
</dbReference>
<evidence type="ECO:0000256" key="1">
    <source>
        <dbReference type="SAM" id="Phobius"/>
    </source>
</evidence>
<evidence type="ECO:0000313" key="3">
    <source>
        <dbReference type="Proteomes" id="UP000183900"/>
    </source>
</evidence>
<dbReference type="OrthoDB" id="7679234at2"/>
<name>A0A0K6HX29_9HYPH</name>
<feature type="transmembrane region" description="Helical" evidence="1">
    <location>
        <begin position="54"/>
        <end position="75"/>
    </location>
</feature>
<gene>
    <name evidence="2" type="ORF">Ga0061067_10414</name>
</gene>
<dbReference type="EMBL" id="CYHE01000004">
    <property type="protein sequence ID" value="CUA95450.1"/>
    <property type="molecule type" value="Genomic_DNA"/>
</dbReference>
<reference evidence="3" key="1">
    <citation type="submission" date="2015-08" db="EMBL/GenBank/DDBJ databases">
        <authorList>
            <person name="Varghese N."/>
        </authorList>
    </citation>
    <scope>NUCLEOTIDE SEQUENCE [LARGE SCALE GENOMIC DNA]</scope>
    <source>
        <strain evidence="3">DSM 23407</strain>
    </source>
</reference>
<organism evidence="2 3">
    <name type="scientific">Pannonibacter indicus</name>
    <dbReference type="NCBI Taxonomy" id="466044"/>
    <lineage>
        <taxon>Bacteria</taxon>
        <taxon>Pseudomonadati</taxon>
        <taxon>Pseudomonadota</taxon>
        <taxon>Alphaproteobacteria</taxon>
        <taxon>Hyphomicrobiales</taxon>
        <taxon>Stappiaceae</taxon>
        <taxon>Pannonibacter</taxon>
    </lineage>
</organism>
<dbReference type="Proteomes" id="UP000183900">
    <property type="component" value="Unassembled WGS sequence"/>
</dbReference>